<dbReference type="Pfam" id="PF16300">
    <property type="entry name" value="WD40_4"/>
    <property type="match status" value="1"/>
</dbReference>
<dbReference type="SMART" id="SM00320">
    <property type="entry name" value="WD40"/>
    <property type="match status" value="2"/>
</dbReference>
<feature type="coiled-coil region" evidence="5">
    <location>
        <begin position="467"/>
        <end position="494"/>
    </location>
</feature>
<evidence type="ECO:0000256" key="2">
    <source>
        <dbReference type="ARBA" id="ARBA00022737"/>
    </source>
</evidence>
<dbReference type="SMART" id="SM01166">
    <property type="entry name" value="DUF1899"/>
    <property type="match status" value="1"/>
</dbReference>
<reference evidence="8 9" key="1">
    <citation type="submission" date="2017-08" db="EMBL/GenBank/DDBJ databases">
        <title>USMARCv1.0.</title>
        <authorList>
            <person name="Hannum G.I."/>
            <person name="Koren S."/>
            <person name="Schroeder S.G."/>
            <person name="Chin S.C."/>
            <person name="Nonneman D.J."/>
            <person name="Becker S.A."/>
            <person name="Rosen B.D."/>
            <person name="Bickhart D.M."/>
            <person name="Putnam N.H."/>
            <person name="Green R.E."/>
            <person name="Tuggle C.K."/>
            <person name="Liu H."/>
            <person name="Rohrer G.A."/>
            <person name="Warr A."/>
            <person name="Hall R."/>
            <person name="Kim K."/>
            <person name="Hume D.A."/>
            <person name="Talbot R."/>
            <person name="Chow W."/>
            <person name="Howe K."/>
            <person name="Schwartz A.S."/>
            <person name="Watson M."/>
            <person name="Archibald A.L."/>
            <person name="Phillippy A.M."/>
            <person name="Smith T.P.L."/>
        </authorList>
    </citation>
    <scope>NUCLEOTIDE SEQUENCE [LARGE SCALE GENOMIC DNA]</scope>
</reference>
<feature type="repeat" description="WD" evidence="3">
    <location>
        <begin position="203"/>
        <end position="244"/>
    </location>
</feature>
<dbReference type="Pfam" id="PF00400">
    <property type="entry name" value="WD40"/>
    <property type="match status" value="1"/>
</dbReference>
<evidence type="ECO:0000313" key="9">
    <source>
        <dbReference type="Proteomes" id="UP000314985"/>
    </source>
</evidence>
<accession>A0A4X1TZK1</accession>
<evidence type="ECO:0000256" key="6">
    <source>
        <dbReference type="SAM" id="MobiDB-lite"/>
    </source>
</evidence>
<sequence length="503" mass="55965">MSRRVVRQSKFRHVFGQAAKADQAYEDIRVSKVTWDSSFCAVNPKFLAIIVEAGGGGAFIVLPLAKTGRVDKNYPLVTGHTAPVLDIDWCPHNDNVIASAQMTPPSWCGRFQTIPLCATLRSPSSHLKATPNVWASSPGTPQPGTFCSVQVWGPREGSLPQMGGRGSGKRQGPGDSAWPFWAGGDNVIIIWNVGTGEVLLSLDDIHPDVIHSVCWNSNGSLLATTCKDKTLRIIDPRKGQVVAERFAAHEGMRPMRAVFTRQGQIFTTGFTRMSQRELGLWDPNNFEEPVALQEMDTSNGVLLPFYDPDSSIVYLCGKGDSSIRYFEITEEPPFVHYLNTFSSKEPQRGMGFMPKRGLDVSKCEIARFYKLHERKCEPIIMTVPRKSDLFQDDLYPDTPGPEPALEADEWLSGQDAEPVLISLRDGYVPPKHRELRVTKRNILDVRPPPGPRRSQSASDTPLSQHTLETLLEEIKALREQVQAQERRITALENMLCELVDGTD</sequence>
<dbReference type="Ensembl" id="ENSSSCT00070025125.1">
    <property type="protein sequence ID" value="ENSSSCP00070020818.1"/>
    <property type="gene ID" value="ENSSSCG00070012842.1"/>
</dbReference>
<feature type="domain" description="DUF1899" evidence="7">
    <location>
        <begin position="4"/>
        <end position="68"/>
    </location>
</feature>
<evidence type="ECO:0000256" key="5">
    <source>
        <dbReference type="SAM" id="Coils"/>
    </source>
</evidence>
<dbReference type="InterPro" id="IPR001680">
    <property type="entry name" value="WD40_rpt"/>
</dbReference>
<proteinExistence type="inferred from homology"/>
<dbReference type="SMART" id="SM01167">
    <property type="entry name" value="DUF1900"/>
    <property type="match status" value="1"/>
</dbReference>
<keyword evidence="5" id="KW-0175">Coiled coil</keyword>
<organism evidence="8 9">
    <name type="scientific">Sus scrofa</name>
    <name type="common">Pig</name>
    <dbReference type="NCBI Taxonomy" id="9823"/>
    <lineage>
        <taxon>Eukaryota</taxon>
        <taxon>Metazoa</taxon>
        <taxon>Chordata</taxon>
        <taxon>Craniata</taxon>
        <taxon>Vertebrata</taxon>
        <taxon>Euteleostomi</taxon>
        <taxon>Mammalia</taxon>
        <taxon>Eutheria</taxon>
        <taxon>Laurasiatheria</taxon>
        <taxon>Artiodactyla</taxon>
        <taxon>Suina</taxon>
        <taxon>Suidae</taxon>
        <taxon>Sus</taxon>
    </lineage>
</organism>
<dbReference type="Pfam" id="PF08953">
    <property type="entry name" value="DUF1899"/>
    <property type="match status" value="1"/>
</dbReference>
<feature type="region of interest" description="Disordered" evidence="6">
    <location>
        <begin position="441"/>
        <end position="463"/>
    </location>
</feature>
<dbReference type="PANTHER" id="PTHR10856:SF23">
    <property type="entry name" value="CORONIN-6"/>
    <property type="match status" value="1"/>
</dbReference>
<reference evidence="8" key="2">
    <citation type="submission" date="2025-08" db="UniProtKB">
        <authorList>
            <consortium name="Ensembl"/>
        </authorList>
    </citation>
    <scope>IDENTIFICATION</scope>
</reference>
<name>A0A4X1TZK1_PIG</name>
<comment type="similarity">
    <text evidence="4">Belongs to the WD repeat coronin family.</text>
</comment>
<dbReference type="InterPro" id="IPR036322">
    <property type="entry name" value="WD40_repeat_dom_sf"/>
</dbReference>
<keyword evidence="1 3" id="KW-0853">WD repeat</keyword>
<evidence type="ECO:0000313" key="8">
    <source>
        <dbReference type="Ensembl" id="ENSSSCP00070020818.1"/>
    </source>
</evidence>
<dbReference type="InterPro" id="IPR015048">
    <property type="entry name" value="DUF1899"/>
</dbReference>
<evidence type="ECO:0000256" key="1">
    <source>
        <dbReference type="ARBA" id="ARBA00022574"/>
    </source>
</evidence>
<evidence type="ECO:0000256" key="3">
    <source>
        <dbReference type="PROSITE-ProRule" id="PRU00221"/>
    </source>
</evidence>
<dbReference type="InterPro" id="IPR015505">
    <property type="entry name" value="Coronin"/>
</dbReference>
<evidence type="ECO:0000259" key="7">
    <source>
        <dbReference type="SMART" id="SM01166"/>
    </source>
</evidence>
<keyword evidence="2 4" id="KW-0677">Repeat</keyword>
<feature type="compositionally biased region" description="Polar residues" evidence="6">
    <location>
        <begin position="453"/>
        <end position="463"/>
    </location>
</feature>
<evidence type="ECO:0000256" key="4">
    <source>
        <dbReference type="RuleBase" id="RU280818"/>
    </source>
</evidence>
<dbReference type="InterPro" id="IPR015943">
    <property type="entry name" value="WD40/YVTN_repeat-like_dom_sf"/>
</dbReference>
<dbReference type="PANTHER" id="PTHR10856">
    <property type="entry name" value="CORONIN"/>
    <property type="match status" value="1"/>
</dbReference>
<dbReference type="Proteomes" id="UP000314985">
    <property type="component" value="Chromosome 12"/>
</dbReference>
<dbReference type="SUPFAM" id="SSF50978">
    <property type="entry name" value="WD40 repeat-like"/>
    <property type="match status" value="1"/>
</dbReference>
<dbReference type="FunFam" id="2.130.10.10:FF:000871">
    <property type="entry name" value="Coronin"/>
    <property type="match status" value="1"/>
</dbReference>
<dbReference type="AlphaFoldDB" id="A0A4X1TZK1"/>
<dbReference type="Gene3D" id="2.130.10.10">
    <property type="entry name" value="YVTN repeat-like/Quinoprotein amine dehydrogenase"/>
    <property type="match status" value="2"/>
</dbReference>
<dbReference type="PROSITE" id="PS50082">
    <property type="entry name" value="WD_REPEATS_2"/>
    <property type="match status" value="1"/>
</dbReference>
<protein>
    <recommendedName>
        <fullName evidence="4">Coronin</fullName>
    </recommendedName>
</protein>